<dbReference type="Proteomes" id="UP001202328">
    <property type="component" value="Unassembled WGS sequence"/>
</dbReference>
<evidence type="ECO:0000256" key="3">
    <source>
        <dbReference type="ARBA" id="ARBA00006659"/>
    </source>
</evidence>
<evidence type="ECO:0000256" key="11">
    <source>
        <dbReference type="ARBA" id="ARBA00023276"/>
    </source>
</evidence>
<dbReference type="GO" id="GO:0009654">
    <property type="term" value="C:photosystem II oxygen evolving complex"/>
    <property type="evidence" value="ECO:0007669"/>
    <property type="project" value="InterPro"/>
</dbReference>
<keyword evidence="9" id="KW-0793">Thylakoid</keyword>
<keyword evidence="8" id="KW-0809">Transit peptide</keyword>
<keyword evidence="7" id="KW-0934">Plastid</keyword>
<keyword evidence="6" id="KW-0602">Photosynthesis</keyword>
<dbReference type="EMBL" id="JAJJMB010010713">
    <property type="protein sequence ID" value="KAI3906794.1"/>
    <property type="molecule type" value="Genomic_DNA"/>
</dbReference>
<reference evidence="12" key="1">
    <citation type="submission" date="2022-04" db="EMBL/GenBank/DDBJ databases">
        <title>A functionally conserved STORR gene fusion in Papaver species that diverged 16.8 million years ago.</title>
        <authorList>
            <person name="Catania T."/>
        </authorList>
    </citation>
    <scope>NUCLEOTIDE SEQUENCE</scope>
    <source>
        <strain evidence="12">S-188037</strain>
    </source>
</reference>
<evidence type="ECO:0000256" key="1">
    <source>
        <dbReference type="ARBA" id="ARBA00002966"/>
    </source>
</evidence>
<accession>A0AAD4SIS2</accession>
<evidence type="ECO:0000313" key="13">
    <source>
        <dbReference type="Proteomes" id="UP001202328"/>
    </source>
</evidence>
<dbReference type="PANTHER" id="PTHR34369:SF7">
    <property type="entry name" value="PHOTOSYSTEM II 10 KDA POLYPEPTIDE, CHLOROPLASTIC"/>
    <property type="match status" value="1"/>
</dbReference>
<dbReference type="GO" id="GO:0015979">
    <property type="term" value="P:photosynthesis"/>
    <property type="evidence" value="ECO:0007669"/>
    <property type="project" value="UniProtKB-KW"/>
</dbReference>
<evidence type="ECO:0000256" key="8">
    <source>
        <dbReference type="ARBA" id="ARBA00022946"/>
    </source>
</evidence>
<evidence type="ECO:0000256" key="7">
    <source>
        <dbReference type="ARBA" id="ARBA00022640"/>
    </source>
</evidence>
<dbReference type="GO" id="GO:0009535">
    <property type="term" value="C:chloroplast thylakoid membrane"/>
    <property type="evidence" value="ECO:0007669"/>
    <property type="project" value="UniProtKB-SubCell"/>
</dbReference>
<keyword evidence="11" id="KW-0604">Photosystem II</keyword>
<evidence type="ECO:0000256" key="4">
    <source>
        <dbReference type="ARBA" id="ARBA00018725"/>
    </source>
</evidence>
<comment type="caution">
    <text evidence="12">The sequence shown here is derived from an EMBL/GenBank/DDBJ whole genome shotgun (WGS) entry which is preliminary data.</text>
</comment>
<evidence type="ECO:0000256" key="6">
    <source>
        <dbReference type="ARBA" id="ARBA00022531"/>
    </source>
</evidence>
<organism evidence="12 13">
    <name type="scientific">Papaver atlanticum</name>
    <dbReference type="NCBI Taxonomy" id="357466"/>
    <lineage>
        <taxon>Eukaryota</taxon>
        <taxon>Viridiplantae</taxon>
        <taxon>Streptophyta</taxon>
        <taxon>Embryophyta</taxon>
        <taxon>Tracheophyta</taxon>
        <taxon>Spermatophyta</taxon>
        <taxon>Magnoliopsida</taxon>
        <taxon>Ranunculales</taxon>
        <taxon>Papaveraceae</taxon>
        <taxon>Papaveroideae</taxon>
        <taxon>Papaver</taxon>
    </lineage>
</organism>
<comment type="similarity">
    <text evidence="3">Belongs to the psbR family.</text>
</comment>
<evidence type="ECO:0000256" key="10">
    <source>
        <dbReference type="ARBA" id="ARBA00023136"/>
    </source>
</evidence>
<comment type="subcellular location">
    <subcellularLocation>
        <location evidence="2">Plastid</location>
        <location evidence="2">Chloroplast thylakoid membrane</location>
    </subcellularLocation>
</comment>
<evidence type="ECO:0000256" key="5">
    <source>
        <dbReference type="ARBA" id="ARBA00022528"/>
    </source>
</evidence>
<dbReference type="Pfam" id="PF04725">
    <property type="entry name" value="PsbR"/>
    <property type="match status" value="2"/>
</dbReference>
<comment type="function">
    <text evidence="1">Associated with the oxygen-evolving complex of photosystem II.</text>
</comment>
<protein>
    <recommendedName>
        <fullName evidence="4">Photosystem II 10 kDa polypeptide, chloroplastic</fullName>
    </recommendedName>
</protein>
<evidence type="ECO:0000313" key="12">
    <source>
        <dbReference type="EMBL" id="KAI3906794.1"/>
    </source>
</evidence>
<sequence length="178" mass="19203">MARSILLKQSQNLILGRLQDRLHGSLSCMKTDLDYIFLKLRSMKAPKIVGTDGGMNLKDGIDASGRRPTGKGGYHYSGKYGGNIDGYREQGLLMLSHEIVGTGGGMNLKGGADASGRKPAGKGVYHTGKIGANVNGYSHLITDSWDITTGPSRMLVTYTQYIVVDVAYFAMVGEDFYS</sequence>
<proteinExistence type="inferred from homology"/>
<dbReference type="InterPro" id="IPR006814">
    <property type="entry name" value="PSII_PsbR"/>
</dbReference>
<evidence type="ECO:0000256" key="9">
    <source>
        <dbReference type="ARBA" id="ARBA00023078"/>
    </source>
</evidence>
<gene>
    <name evidence="12" type="ORF">MKW98_004827</name>
</gene>
<dbReference type="PANTHER" id="PTHR34369">
    <property type="entry name" value="PHOTOSYSTEM II 10 KDA POLYPEPTIDE, CHLOROPLASTIC"/>
    <property type="match status" value="1"/>
</dbReference>
<keyword evidence="10" id="KW-0472">Membrane</keyword>
<evidence type="ECO:0000256" key="2">
    <source>
        <dbReference type="ARBA" id="ARBA00004334"/>
    </source>
</evidence>
<name>A0AAD4SIS2_9MAGN</name>
<keyword evidence="13" id="KW-1185">Reference proteome</keyword>
<keyword evidence="5" id="KW-0150">Chloroplast</keyword>
<dbReference type="AlphaFoldDB" id="A0AAD4SIS2"/>